<protein>
    <submittedName>
        <fullName evidence="2">Uncharacterized protein</fullName>
    </submittedName>
</protein>
<sequence>MVRDVVADAVSHEEAGGEFHGDVVLIAEAGGDEVAEDSFPVVVRSREPVLGDERDMRSGRRGPRDQRPVRR</sequence>
<dbReference type="Proteomes" id="UP000007752">
    <property type="component" value="Chromosome 2"/>
</dbReference>
<evidence type="ECO:0000256" key="1">
    <source>
        <dbReference type="SAM" id="MobiDB-lite"/>
    </source>
</evidence>
<organism evidence="2">
    <name type="scientific">Oryza sativa subsp. japonica</name>
    <name type="common">Rice</name>
    <dbReference type="NCBI Taxonomy" id="39947"/>
    <lineage>
        <taxon>Eukaryota</taxon>
        <taxon>Viridiplantae</taxon>
        <taxon>Streptophyta</taxon>
        <taxon>Embryophyta</taxon>
        <taxon>Tracheophyta</taxon>
        <taxon>Spermatophyta</taxon>
        <taxon>Magnoliopsida</taxon>
        <taxon>Liliopsida</taxon>
        <taxon>Poales</taxon>
        <taxon>Poaceae</taxon>
        <taxon>BOP clade</taxon>
        <taxon>Oryzoideae</taxon>
        <taxon>Oryzeae</taxon>
        <taxon>Oryzinae</taxon>
        <taxon>Oryza</taxon>
        <taxon>Oryza sativa</taxon>
    </lineage>
</organism>
<reference evidence="2" key="2">
    <citation type="submission" date="2008-12" db="EMBL/GenBank/DDBJ databases">
        <title>Improved gene annotation of the rice (Oryza sativa) genomes.</title>
        <authorList>
            <person name="Wang J."/>
            <person name="Li R."/>
            <person name="Fan W."/>
            <person name="Huang Q."/>
            <person name="Zhang J."/>
            <person name="Zhou Y."/>
            <person name="Hu Y."/>
            <person name="Zi S."/>
            <person name="Li J."/>
            <person name="Ni P."/>
            <person name="Zheng H."/>
            <person name="Zhang Y."/>
            <person name="Zhao M."/>
            <person name="Hao Q."/>
            <person name="McDermott J."/>
            <person name="Samudrala R."/>
            <person name="Kristiansen K."/>
            <person name="Wong G.K.-S."/>
        </authorList>
    </citation>
    <scope>NUCLEOTIDE SEQUENCE</scope>
</reference>
<feature type="region of interest" description="Disordered" evidence="1">
    <location>
        <begin position="46"/>
        <end position="71"/>
    </location>
</feature>
<gene>
    <name evidence="2" type="ORF">OsJ_07195</name>
</gene>
<name>A0A8J8YNA5_ORYSJ</name>
<reference evidence="2" key="1">
    <citation type="journal article" date="2005" name="PLoS Biol.">
        <title>The genomes of Oryza sativa: a history of duplications.</title>
        <authorList>
            <person name="Yu J."/>
            <person name="Wang J."/>
            <person name="Lin W."/>
            <person name="Li S."/>
            <person name="Li H."/>
            <person name="Zhou J."/>
            <person name="Ni P."/>
            <person name="Dong W."/>
            <person name="Hu S."/>
            <person name="Zeng C."/>
            <person name="Zhang J."/>
            <person name="Zhang Y."/>
            <person name="Li R."/>
            <person name="Xu Z."/>
            <person name="Li S."/>
            <person name="Li X."/>
            <person name="Zheng H."/>
            <person name="Cong L."/>
            <person name="Lin L."/>
            <person name="Yin J."/>
            <person name="Geng J."/>
            <person name="Li G."/>
            <person name="Shi J."/>
            <person name="Liu J."/>
            <person name="Lv H."/>
            <person name="Li J."/>
            <person name="Wang J."/>
            <person name="Deng Y."/>
            <person name="Ran L."/>
            <person name="Shi X."/>
            <person name="Wang X."/>
            <person name="Wu Q."/>
            <person name="Li C."/>
            <person name="Ren X."/>
            <person name="Wang J."/>
            <person name="Wang X."/>
            <person name="Li D."/>
            <person name="Liu D."/>
            <person name="Zhang X."/>
            <person name="Ji Z."/>
            <person name="Zhao W."/>
            <person name="Sun Y."/>
            <person name="Zhang Z."/>
            <person name="Bao J."/>
            <person name="Han Y."/>
            <person name="Dong L."/>
            <person name="Ji J."/>
            <person name="Chen P."/>
            <person name="Wu S."/>
            <person name="Liu J."/>
            <person name="Xiao Y."/>
            <person name="Bu D."/>
            <person name="Tan J."/>
            <person name="Yang L."/>
            <person name="Ye C."/>
            <person name="Zhang J."/>
            <person name="Xu J."/>
            <person name="Zhou Y."/>
            <person name="Yu Y."/>
            <person name="Zhang B."/>
            <person name="Zhuang S."/>
            <person name="Wei H."/>
            <person name="Liu B."/>
            <person name="Lei M."/>
            <person name="Yu H."/>
            <person name="Li Y."/>
            <person name="Xu H."/>
            <person name="Wei S."/>
            <person name="He X."/>
            <person name="Fang L."/>
            <person name="Zhang Z."/>
            <person name="Zhang Y."/>
            <person name="Huang X."/>
            <person name="Su Z."/>
            <person name="Tong W."/>
            <person name="Li J."/>
            <person name="Tong Z."/>
            <person name="Li S."/>
            <person name="Ye J."/>
            <person name="Wang L."/>
            <person name="Fang L."/>
            <person name="Lei T."/>
            <person name="Chen C."/>
            <person name="Chen H."/>
            <person name="Xu Z."/>
            <person name="Li H."/>
            <person name="Huang H."/>
            <person name="Zhang F."/>
            <person name="Xu H."/>
            <person name="Li N."/>
            <person name="Zhao C."/>
            <person name="Li S."/>
            <person name="Dong L."/>
            <person name="Huang Y."/>
            <person name="Li L."/>
            <person name="Xi Y."/>
            <person name="Qi Q."/>
            <person name="Li W."/>
            <person name="Zhang B."/>
            <person name="Hu W."/>
            <person name="Zhang Y."/>
            <person name="Tian X."/>
            <person name="Jiao Y."/>
            <person name="Liang X."/>
            <person name="Jin J."/>
            <person name="Gao L."/>
            <person name="Zheng W."/>
            <person name="Hao B."/>
            <person name="Liu S."/>
            <person name="Wang W."/>
            <person name="Yuan L."/>
            <person name="Cao M."/>
            <person name="McDermott J."/>
            <person name="Samudrala R."/>
            <person name="Wang J."/>
            <person name="Wong G.K."/>
            <person name="Yang H."/>
        </authorList>
    </citation>
    <scope>NUCLEOTIDE SEQUENCE [LARGE SCALE GENOMIC DNA]</scope>
</reference>
<dbReference type="EMBL" id="CM000139">
    <property type="protein sequence ID" value="EEE57224.1"/>
    <property type="molecule type" value="Genomic_DNA"/>
</dbReference>
<evidence type="ECO:0000313" key="2">
    <source>
        <dbReference type="EMBL" id="EEE57224.1"/>
    </source>
</evidence>
<proteinExistence type="predicted"/>
<accession>A0A8J8YNA5</accession>
<dbReference type="AlphaFoldDB" id="A0A8J8YNA5"/>